<gene>
    <name evidence="2" type="ORF">GPUH_LOCUS1436</name>
</gene>
<feature type="coiled-coil region" evidence="1">
    <location>
        <begin position="334"/>
        <end position="382"/>
    </location>
</feature>
<proteinExistence type="predicted"/>
<name>A0A183CY95_9BILA</name>
<reference evidence="4" key="1">
    <citation type="submission" date="2016-06" db="UniProtKB">
        <authorList>
            <consortium name="WormBaseParasite"/>
        </authorList>
    </citation>
    <scope>IDENTIFICATION</scope>
</reference>
<accession>A0A183CY95</accession>
<keyword evidence="1" id="KW-0175">Coiled coil</keyword>
<feature type="coiled-coil region" evidence="1">
    <location>
        <begin position="8"/>
        <end position="42"/>
    </location>
</feature>
<sequence length="413" mass="46941">MTADKETLRDAFVTIDELRNELARAANELSCVKEAKALLETQLDQNCIKLGDNSELIRRINEKRSSLGAKIAKLDTTFEKLAKKESACTTAKSTVEKFAKKESACTNEKSTAYKQKLVDLLKKFMCAAKKAIASGKWEEVDVDCITRNFEVIFGELFDDELNYDWLFVQINGRRKANERQLTQAKKKLNDALCEKEECAALFFEERNKFHELKENLDAQFSAEANFLQESSEDTKRDVEQTQCDGKIAISAAKNATKGYLNALMTRLNDLETKLGSEHMQMDKEMDKVNDAINKGIERLTGAKEMIVAGTTGFNDAISHVMDTKHLWENPKQKHQFTEQQLVMMRQENDRLKKTSEAAQEQVQRMRDEALRLKQQIAQLEANQGMPAKHPALLIRDPKNLSGTEQNNQQCSIS</sequence>
<keyword evidence="3" id="KW-1185">Reference proteome</keyword>
<evidence type="ECO:0000256" key="1">
    <source>
        <dbReference type="SAM" id="Coils"/>
    </source>
</evidence>
<evidence type="ECO:0000313" key="2">
    <source>
        <dbReference type="EMBL" id="VDK30050.1"/>
    </source>
</evidence>
<organism evidence="4">
    <name type="scientific">Gongylonema pulchrum</name>
    <dbReference type="NCBI Taxonomy" id="637853"/>
    <lineage>
        <taxon>Eukaryota</taxon>
        <taxon>Metazoa</taxon>
        <taxon>Ecdysozoa</taxon>
        <taxon>Nematoda</taxon>
        <taxon>Chromadorea</taxon>
        <taxon>Rhabditida</taxon>
        <taxon>Spirurina</taxon>
        <taxon>Spiruromorpha</taxon>
        <taxon>Spiruroidea</taxon>
        <taxon>Gongylonematidae</taxon>
        <taxon>Gongylonema</taxon>
    </lineage>
</organism>
<dbReference type="WBParaSite" id="GPUH_0000143901-mRNA-1">
    <property type="protein sequence ID" value="GPUH_0000143901-mRNA-1"/>
    <property type="gene ID" value="GPUH_0000143901"/>
</dbReference>
<evidence type="ECO:0000313" key="4">
    <source>
        <dbReference type="WBParaSite" id="GPUH_0000143901-mRNA-1"/>
    </source>
</evidence>
<reference evidence="2 3" key="2">
    <citation type="submission" date="2018-11" db="EMBL/GenBank/DDBJ databases">
        <authorList>
            <consortium name="Pathogen Informatics"/>
        </authorList>
    </citation>
    <scope>NUCLEOTIDE SEQUENCE [LARGE SCALE GENOMIC DNA]</scope>
</reference>
<protein>
    <submittedName>
        <fullName evidence="2 4">Uncharacterized protein</fullName>
    </submittedName>
</protein>
<evidence type="ECO:0000313" key="3">
    <source>
        <dbReference type="Proteomes" id="UP000271098"/>
    </source>
</evidence>
<dbReference type="Proteomes" id="UP000271098">
    <property type="component" value="Unassembled WGS sequence"/>
</dbReference>
<dbReference type="AlphaFoldDB" id="A0A183CY95"/>
<dbReference type="EMBL" id="UYRT01001731">
    <property type="protein sequence ID" value="VDK30050.1"/>
    <property type="molecule type" value="Genomic_DNA"/>
</dbReference>